<reference evidence="1" key="1">
    <citation type="submission" date="2020-08" db="EMBL/GenBank/DDBJ databases">
        <title>Multicomponent nature underlies the extraordinary mechanical properties of spider dragline silk.</title>
        <authorList>
            <person name="Kono N."/>
            <person name="Nakamura H."/>
            <person name="Mori M."/>
            <person name="Yoshida Y."/>
            <person name="Ohtoshi R."/>
            <person name="Malay A.D."/>
            <person name="Moran D.A.P."/>
            <person name="Tomita M."/>
            <person name="Numata K."/>
            <person name="Arakawa K."/>
        </authorList>
    </citation>
    <scope>NUCLEOTIDE SEQUENCE</scope>
</reference>
<dbReference type="AlphaFoldDB" id="A0A8X6PQ13"/>
<gene>
    <name evidence="1" type="ORF">NPIL_656091</name>
</gene>
<sequence length="252" mass="29444">MFRIWKNKRSLMSLWESFETIEANIDHDEDVHVPRLQYVSYERAVADSKLLCDPHLSQKKFLDKNEIIAKDIIDEVEEEITNHLKAGEIYEMNLRGRKQKSFAAWITPRNGKVIFEIDESFLREFRRENDLKVTALTIVSPSYKKFFQISVNEQGVRLYKVLKGQVTITFNWMSLGKKCKVTATITEKGEIFLKDFSQNLSIADVFDNRFVKIQIPNDTNDSKKEWTLINLAHKGENVRFYVCGHAFCSCSM</sequence>
<dbReference type="OrthoDB" id="6414136at2759"/>
<accession>A0A8X6PQ13</accession>
<name>A0A8X6PQ13_NEPPI</name>
<evidence type="ECO:0000313" key="1">
    <source>
        <dbReference type="EMBL" id="GFT79732.1"/>
    </source>
</evidence>
<comment type="caution">
    <text evidence="1">The sequence shown here is derived from an EMBL/GenBank/DDBJ whole genome shotgun (WGS) entry which is preliminary data.</text>
</comment>
<organism evidence="1 2">
    <name type="scientific">Nephila pilipes</name>
    <name type="common">Giant wood spider</name>
    <name type="synonym">Nephila maculata</name>
    <dbReference type="NCBI Taxonomy" id="299642"/>
    <lineage>
        <taxon>Eukaryota</taxon>
        <taxon>Metazoa</taxon>
        <taxon>Ecdysozoa</taxon>
        <taxon>Arthropoda</taxon>
        <taxon>Chelicerata</taxon>
        <taxon>Arachnida</taxon>
        <taxon>Araneae</taxon>
        <taxon>Araneomorphae</taxon>
        <taxon>Entelegynae</taxon>
        <taxon>Araneoidea</taxon>
        <taxon>Nephilidae</taxon>
        <taxon>Nephila</taxon>
    </lineage>
</organism>
<protein>
    <submittedName>
        <fullName evidence="1">Uncharacterized protein</fullName>
    </submittedName>
</protein>
<keyword evidence="2" id="KW-1185">Reference proteome</keyword>
<evidence type="ECO:0000313" key="2">
    <source>
        <dbReference type="Proteomes" id="UP000887013"/>
    </source>
</evidence>
<proteinExistence type="predicted"/>
<dbReference type="EMBL" id="BMAW01022834">
    <property type="protein sequence ID" value="GFT79732.1"/>
    <property type="molecule type" value="Genomic_DNA"/>
</dbReference>
<dbReference type="Proteomes" id="UP000887013">
    <property type="component" value="Unassembled WGS sequence"/>
</dbReference>